<organism evidence="2 3">
    <name type="scientific">Batillaria attramentaria</name>
    <dbReference type="NCBI Taxonomy" id="370345"/>
    <lineage>
        <taxon>Eukaryota</taxon>
        <taxon>Metazoa</taxon>
        <taxon>Spiralia</taxon>
        <taxon>Lophotrochozoa</taxon>
        <taxon>Mollusca</taxon>
        <taxon>Gastropoda</taxon>
        <taxon>Caenogastropoda</taxon>
        <taxon>Sorbeoconcha</taxon>
        <taxon>Cerithioidea</taxon>
        <taxon>Batillariidae</taxon>
        <taxon>Batillaria</taxon>
    </lineage>
</organism>
<keyword evidence="3" id="KW-1185">Reference proteome</keyword>
<proteinExistence type="predicted"/>
<dbReference type="PANTHER" id="PTHR23098:SF16">
    <property type="entry name" value="REGULATORY PROTEIN ZESTE"/>
    <property type="match status" value="1"/>
</dbReference>
<evidence type="ECO:0000313" key="3">
    <source>
        <dbReference type="Proteomes" id="UP001519460"/>
    </source>
</evidence>
<accession>A0ABD0KKJ1</accession>
<evidence type="ECO:0000259" key="1">
    <source>
        <dbReference type="Pfam" id="PF13873"/>
    </source>
</evidence>
<dbReference type="AlphaFoldDB" id="A0ABD0KKJ1"/>
<name>A0ABD0KKJ1_9CAEN</name>
<protein>
    <recommendedName>
        <fullName evidence="1">Myb/SANT-like DNA-binding domain-containing protein</fullName>
    </recommendedName>
</protein>
<reference evidence="2 3" key="1">
    <citation type="journal article" date="2023" name="Sci. Data">
        <title>Genome assembly of the Korean intertidal mud-creeper Batillaria attramentaria.</title>
        <authorList>
            <person name="Patra A.K."/>
            <person name="Ho P.T."/>
            <person name="Jun S."/>
            <person name="Lee S.J."/>
            <person name="Kim Y."/>
            <person name="Won Y.J."/>
        </authorList>
    </citation>
    <scope>NUCLEOTIDE SEQUENCE [LARGE SCALE GENOMIC DNA]</scope>
    <source>
        <strain evidence="2">Wonlab-2016</strain>
    </source>
</reference>
<evidence type="ECO:0000313" key="2">
    <source>
        <dbReference type="EMBL" id="KAK7487710.1"/>
    </source>
</evidence>
<gene>
    <name evidence="2" type="ORF">BaRGS_00020977</name>
</gene>
<dbReference type="EMBL" id="JACVVK020000160">
    <property type="protein sequence ID" value="KAK7487710.1"/>
    <property type="molecule type" value="Genomic_DNA"/>
</dbReference>
<dbReference type="InterPro" id="IPR028002">
    <property type="entry name" value="Myb_DNA-bind_5"/>
</dbReference>
<dbReference type="PANTHER" id="PTHR23098">
    <property type="entry name" value="AGAP001331-PA-RELATED"/>
    <property type="match status" value="1"/>
</dbReference>
<dbReference type="Proteomes" id="UP001519460">
    <property type="component" value="Unassembled WGS sequence"/>
</dbReference>
<feature type="domain" description="Myb/SANT-like DNA-binding" evidence="1">
    <location>
        <begin position="10"/>
        <end position="81"/>
    </location>
</feature>
<sequence length="99" mass="11531">MTEKVGKRARKANFSAEEVRILLEELQVEHMTVFSGHSAIITSEMKKEIWQRITSKVNACGVAVRTVTDLKEKWRALKASVLNKKRETRRKREKGQHQR</sequence>
<dbReference type="Pfam" id="PF13873">
    <property type="entry name" value="Myb_DNA-bind_5"/>
    <property type="match status" value="1"/>
</dbReference>
<comment type="caution">
    <text evidence="2">The sequence shown here is derived from an EMBL/GenBank/DDBJ whole genome shotgun (WGS) entry which is preliminary data.</text>
</comment>